<accession>A0ABQ0LWY8</accession>
<reference evidence="2" key="1">
    <citation type="submission" date="2014-09" db="EMBL/GenBank/DDBJ databases">
        <title>Genome sequence of the luminous mushroom Mycena chlorophos for searching fungal bioluminescence genes.</title>
        <authorList>
            <person name="Tanaka Y."/>
            <person name="Kasuga D."/>
            <person name="Oba Y."/>
            <person name="Hase S."/>
            <person name="Sato K."/>
            <person name="Oba Y."/>
            <person name="Sakakibara Y."/>
        </authorList>
    </citation>
    <scope>NUCLEOTIDE SEQUENCE</scope>
</reference>
<feature type="region of interest" description="Disordered" evidence="1">
    <location>
        <begin position="200"/>
        <end position="242"/>
    </location>
</feature>
<gene>
    <name evidence="2" type="ORF">MCHLO_12353</name>
</gene>
<dbReference type="EMBL" id="DF849045">
    <property type="protein sequence ID" value="GAT55608.1"/>
    <property type="molecule type" value="Genomic_DNA"/>
</dbReference>
<feature type="compositionally biased region" description="Acidic residues" evidence="1">
    <location>
        <begin position="77"/>
        <end position="96"/>
    </location>
</feature>
<protein>
    <submittedName>
        <fullName evidence="2">Uncharacterized protein</fullName>
    </submittedName>
</protein>
<dbReference type="Proteomes" id="UP000815677">
    <property type="component" value="Unassembled WGS sequence"/>
</dbReference>
<feature type="compositionally biased region" description="Low complexity" evidence="1">
    <location>
        <begin position="214"/>
        <end position="229"/>
    </location>
</feature>
<evidence type="ECO:0000313" key="3">
    <source>
        <dbReference type="Proteomes" id="UP000815677"/>
    </source>
</evidence>
<name>A0ABQ0LWY8_MYCCL</name>
<feature type="region of interest" description="Disordered" evidence="1">
    <location>
        <begin position="56"/>
        <end position="163"/>
    </location>
</feature>
<sequence>MSTKRRVGVSAATTEAARRALMQPVQCWEKVWVVPDVLAGNASASTMRVSKWVKTNKTQQFSDDEGNVDEPLAPLPDEAEVVDGEDEEGDEKDDKDENQPESVAPSRPPELEDRELPSKPPSPKPQLTMSMGDVPEPLPTDSALDPALNTMESSLDPSLSTIGSTMDTLGDSLDAGVGVDLGADVGLGADVDGSGLMDISGLGADGLGLEGAHDLSQLDPGDALLGGPLQMDESEDPFAGAT</sequence>
<proteinExistence type="predicted"/>
<feature type="compositionally biased region" description="Polar residues" evidence="1">
    <location>
        <begin position="150"/>
        <end position="163"/>
    </location>
</feature>
<evidence type="ECO:0000313" key="2">
    <source>
        <dbReference type="EMBL" id="GAT55608.1"/>
    </source>
</evidence>
<keyword evidence="3" id="KW-1185">Reference proteome</keyword>
<evidence type="ECO:0000256" key="1">
    <source>
        <dbReference type="SAM" id="MobiDB-lite"/>
    </source>
</evidence>
<organism evidence="2 3">
    <name type="scientific">Mycena chlorophos</name>
    <name type="common">Agaric fungus</name>
    <name type="synonym">Agaricus chlorophos</name>
    <dbReference type="NCBI Taxonomy" id="658473"/>
    <lineage>
        <taxon>Eukaryota</taxon>
        <taxon>Fungi</taxon>
        <taxon>Dikarya</taxon>
        <taxon>Basidiomycota</taxon>
        <taxon>Agaricomycotina</taxon>
        <taxon>Agaricomycetes</taxon>
        <taxon>Agaricomycetidae</taxon>
        <taxon>Agaricales</taxon>
        <taxon>Marasmiineae</taxon>
        <taxon>Mycenaceae</taxon>
        <taxon>Mycena</taxon>
    </lineage>
</organism>